<dbReference type="SUPFAM" id="SSF75169">
    <property type="entry name" value="DsrEFH-like"/>
    <property type="match status" value="1"/>
</dbReference>
<organism evidence="1 2">
    <name type="scientific">Marinobacterium maritimum</name>
    <dbReference type="NCBI Taxonomy" id="500162"/>
    <lineage>
        <taxon>Bacteria</taxon>
        <taxon>Pseudomonadati</taxon>
        <taxon>Pseudomonadota</taxon>
        <taxon>Gammaproteobacteria</taxon>
        <taxon>Oceanospirillales</taxon>
        <taxon>Oceanospirillaceae</taxon>
        <taxon>Marinobacterium</taxon>
    </lineage>
</organism>
<comment type="caution">
    <text evidence="1">The sequence shown here is derived from an EMBL/GenBank/DDBJ whole genome shotgun (WGS) entry which is preliminary data.</text>
</comment>
<dbReference type="NCBIfam" id="TIGR03011">
    <property type="entry name" value="sulf_tusB_dsrH"/>
    <property type="match status" value="1"/>
</dbReference>
<gene>
    <name evidence="1" type="ORF">GCM10009104_09460</name>
</gene>
<name>A0ABN1I3H2_9GAMM</name>
<dbReference type="RefSeq" id="WP_343803031.1">
    <property type="nucleotide sequence ID" value="NZ_BAAAET010000001.1"/>
</dbReference>
<dbReference type="EMBL" id="BAAAET010000001">
    <property type="protein sequence ID" value="GAA0685834.1"/>
    <property type="molecule type" value="Genomic_DNA"/>
</dbReference>
<dbReference type="PANTHER" id="PTHR37526">
    <property type="entry name" value="PROTEIN TUSB"/>
    <property type="match status" value="1"/>
</dbReference>
<dbReference type="Pfam" id="PF04077">
    <property type="entry name" value="DsrH"/>
    <property type="match status" value="1"/>
</dbReference>
<dbReference type="PANTHER" id="PTHR37526:SF1">
    <property type="entry name" value="PROTEIN TUSB"/>
    <property type="match status" value="1"/>
</dbReference>
<proteinExistence type="predicted"/>
<dbReference type="Gene3D" id="3.40.1260.10">
    <property type="entry name" value="DsrEFH-like"/>
    <property type="match status" value="1"/>
</dbReference>
<evidence type="ECO:0000313" key="2">
    <source>
        <dbReference type="Proteomes" id="UP001499915"/>
    </source>
</evidence>
<accession>A0ABN1I3H2</accession>
<protein>
    <recommendedName>
        <fullName evidence="3">Sulfurtransferase complex subunit TusB</fullName>
    </recommendedName>
</protein>
<evidence type="ECO:0008006" key="3">
    <source>
        <dbReference type="Google" id="ProtNLM"/>
    </source>
</evidence>
<dbReference type="InterPro" id="IPR007215">
    <property type="entry name" value="Sulphur_relay_TusB/DsrH"/>
</dbReference>
<keyword evidence="2" id="KW-1185">Reference proteome</keyword>
<sequence>MTLHILNTSPSDRNTFLSCSHALAEEDVLLLIEDGTYWLLPHHRAELARIPARVVALSPDRQARGIEAENLIEVDDAGFVELTVKHERVVSWF</sequence>
<dbReference type="InterPro" id="IPR027396">
    <property type="entry name" value="DsrEFH-like"/>
</dbReference>
<dbReference type="Proteomes" id="UP001499915">
    <property type="component" value="Unassembled WGS sequence"/>
</dbReference>
<reference evidence="1 2" key="1">
    <citation type="journal article" date="2019" name="Int. J. Syst. Evol. Microbiol.">
        <title>The Global Catalogue of Microorganisms (GCM) 10K type strain sequencing project: providing services to taxonomists for standard genome sequencing and annotation.</title>
        <authorList>
            <consortium name="The Broad Institute Genomics Platform"/>
            <consortium name="The Broad Institute Genome Sequencing Center for Infectious Disease"/>
            <person name="Wu L."/>
            <person name="Ma J."/>
        </authorList>
    </citation>
    <scope>NUCLEOTIDE SEQUENCE [LARGE SCALE GENOMIC DNA]</scope>
    <source>
        <strain evidence="1 2">JCM 15134</strain>
    </source>
</reference>
<evidence type="ECO:0000313" key="1">
    <source>
        <dbReference type="EMBL" id="GAA0685834.1"/>
    </source>
</evidence>